<protein>
    <submittedName>
        <fullName evidence="2">Uncharacterized protein</fullName>
    </submittedName>
</protein>
<dbReference type="EMBL" id="QNUG01000095">
    <property type="protein sequence ID" value="REC65508.1"/>
    <property type="molecule type" value="Genomic_DNA"/>
</dbReference>
<proteinExistence type="predicted"/>
<dbReference type="AlphaFoldDB" id="A0A3D9CIA7"/>
<dbReference type="Proteomes" id="UP000256326">
    <property type="component" value="Unassembled WGS sequence"/>
</dbReference>
<evidence type="ECO:0000256" key="1">
    <source>
        <dbReference type="SAM" id="MobiDB-lite"/>
    </source>
</evidence>
<name>A0A3D9CIA7_9FLAO</name>
<sequence>MGKYFYGSHKSKEMAMKIADDAANAYRKGKCYTPSFRIPNSCNLNESTGIWTCVAHAHHHWGSCNSRTFTSTHQQGTGTEWGPISIPIPLLNSENEADEKFEDEYTDANPEDYFTELSSEDNK</sequence>
<feature type="region of interest" description="Disordered" evidence="1">
    <location>
        <begin position="98"/>
        <end position="123"/>
    </location>
</feature>
<dbReference type="RefSeq" id="WP_116037299.1">
    <property type="nucleotide sequence ID" value="NZ_JBHLVV010000141.1"/>
</dbReference>
<gene>
    <name evidence="2" type="ORF">DRF58_17885</name>
</gene>
<accession>A0A3D9CIA7</accession>
<dbReference type="OrthoDB" id="9895014at2"/>
<reference evidence="2 3" key="1">
    <citation type="journal article" date="2006" name="Int. J. Syst. Evol. Microbiol.">
        <title>Chryseobacterium hispanicum sp. nov., isolated from the drinking water distribution system of Sevilla, Spain.</title>
        <authorList>
            <person name="Gallego V."/>
            <person name="Garcia M.T."/>
            <person name="Ventosa A."/>
        </authorList>
    </citation>
    <scope>NUCLEOTIDE SEQUENCE [LARGE SCALE GENOMIC DNA]</scope>
    <source>
        <strain evidence="2 3">KCTC 22104</strain>
    </source>
</reference>
<evidence type="ECO:0000313" key="3">
    <source>
        <dbReference type="Proteomes" id="UP000256326"/>
    </source>
</evidence>
<organism evidence="2 3">
    <name type="scientific">Epilithonimonas hispanica</name>
    <dbReference type="NCBI Taxonomy" id="358687"/>
    <lineage>
        <taxon>Bacteria</taxon>
        <taxon>Pseudomonadati</taxon>
        <taxon>Bacteroidota</taxon>
        <taxon>Flavobacteriia</taxon>
        <taxon>Flavobacteriales</taxon>
        <taxon>Weeksellaceae</taxon>
        <taxon>Chryseobacterium group</taxon>
        <taxon>Epilithonimonas</taxon>
    </lineage>
</organism>
<keyword evidence="3" id="KW-1185">Reference proteome</keyword>
<feature type="compositionally biased region" description="Acidic residues" evidence="1">
    <location>
        <begin position="98"/>
        <end position="114"/>
    </location>
</feature>
<comment type="caution">
    <text evidence="2">The sequence shown here is derived from an EMBL/GenBank/DDBJ whole genome shotgun (WGS) entry which is preliminary data.</text>
</comment>
<evidence type="ECO:0000313" key="2">
    <source>
        <dbReference type="EMBL" id="REC65508.1"/>
    </source>
</evidence>